<dbReference type="PROSITE" id="PS00455">
    <property type="entry name" value="AMP_BINDING"/>
    <property type="match status" value="1"/>
</dbReference>
<evidence type="ECO:0000259" key="3">
    <source>
        <dbReference type="Pfam" id="PF13193"/>
    </source>
</evidence>
<gene>
    <name evidence="4" type="ORF">SVA_1337</name>
</gene>
<dbReference type="PANTHER" id="PTHR43767:SF7">
    <property type="entry name" value="MEDIUM_LONG-CHAIN-FATTY-ACID--COA LIGASE FADD8"/>
    <property type="match status" value="1"/>
</dbReference>
<evidence type="ECO:0000313" key="5">
    <source>
        <dbReference type="Proteomes" id="UP000218899"/>
    </source>
</evidence>
<evidence type="ECO:0000256" key="1">
    <source>
        <dbReference type="SAM" id="Phobius"/>
    </source>
</evidence>
<accession>A0A1B4V8X9</accession>
<sequence length="512" mass="56251">MLVHRLLERTLETHAGKTALVCGAERHTYAEVGEAVARLAAFLQRSGVRRGDRVVLFLENGFEAVVAIYAVLTIGAVFMPVNPLTKREKLAYLFADARPTALIAARHLRDAFEYALSRNESVHTCIVAGEGNGHATAAGRPMIPFGEVLASPAPEPVHPGTIDQDLAAIIYTSGSTGDPKGVMLTHHNMVSAAESVLAYLPLRESDVIFCVLPLAFGYGLYHVVMGFTLGATVVLEPSFAFPVKTLEAMSRERATVFPGVPTIFATLLNLSVFPQYDLRSLRIVTNAGAALSVQHIEAIRRLLPHARLYSMYGQTECKRASYLPPEEIDRRPTSVGRGMPNQEHWLVDESGNRLPNGSQGELVVRGSHVMRGYWEKPEETARKLRPGPYPGESVLFTGDIFRTDADGYLYFVCRKDDMIKSRGEMVSPREVENALYALDGVLEAAVIGVPDDMLGAAVKAFLVLKPGYRYTEREVVRHCLGRLESFMAPKQVVFADCLPKTDNGKIRKTELA</sequence>
<name>A0A1B4V8X9_9GAMM</name>
<dbReference type="InterPro" id="IPR045851">
    <property type="entry name" value="AMP-bd_C_sf"/>
</dbReference>
<keyword evidence="1" id="KW-0812">Transmembrane</keyword>
<dbReference type="SUPFAM" id="SSF56801">
    <property type="entry name" value="Acetyl-CoA synthetase-like"/>
    <property type="match status" value="1"/>
</dbReference>
<proteinExistence type="predicted"/>
<dbReference type="Proteomes" id="UP000218899">
    <property type="component" value="Chromosome"/>
</dbReference>
<keyword evidence="5" id="KW-1185">Reference proteome</keyword>
<dbReference type="InterPro" id="IPR050237">
    <property type="entry name" value="ATP-dep_AMP-bd_enzyme"/>
</dbReference>
<dbReference type="Gene3D" id="3.30.300.30">
    <property type="match status" value="1"/>
</dbReference>
<evidence type="ECO:0000313" key="4">
    <source>
        <dbReference type="EMBL" id="BAU47904.1"/>
    </source>
</evidence>
<dbReference type="GO" id="GO:0016877">
    <property type="term" value="F:ligase activity, forming carbon-sulfur bonds"/>
    <property type="evidence" value="ECO:0007669"/>
    <property type="project" value="UniProtKB-ARBA"/>
</dbReference>
<dbReference type="Pfam" id="PF13193">
    <property type="entry name" value="AMP-binding_C"/>
    <property type="match status" value="1"/>
</dbReference>
<dbReference type="InterPro" id="IPR025110">
    <property type="entry name" value="AMP-bd_C"/>
</dbReference>
<feature type="domain" description="AMP-binding enzyme C-terminal" evidence="3">
    <location>
        <begin position="430"/>
        <end position="505"/>
    </location>
</feature>
<dbReference type="EMBL" id="AP014936">
    <property type="protein sequence ID" value="BAU47904.1"/>
    <property type="molecule type" value="Genomic_DNA"/>
</dbReference>
<dbReference type="InterPro" id="IPR020845">
    <property type="entry name" value="AMP-binding_CS"/>
</dbReference>
<reference evidence="4 5" key="1">
    <citation type="submission" date="2015-08" db="EMBL/GenBank/DDBJ databases">
        <title>Complete genome sequence of Sulfurifustis variabilis.</title>
        <authorList>
            <person name="Miura A."/>
            <person name="Kojima H."/>
            <person name="Fukui M."/>
        </authorList>
    </citation>
    <scope>NUCLEOTIDE SEQUENCE [LARGE SCALE GENOMIC DNA]</scope>
    <source>
        <strain evidence="5">skN76</strain>
    </source>
</reference>
<dbReference type="KEGG" id="sva:SVA_1337"/>
<organism evidence="4 5">
    <name type="scientific">Sulfurifustis variabilis</name>
    <dbReference type="NCBI Taxonomy" id="1675686"/>
    <lineage>
        <taxon>Bacteria</taxon>
        <taxon>Pseudomonadati</taxon>
        <taxon>Pseudomonadota</taxon>
        <taxon>Gammaproteobacteria</taxon>
        <taxon>Acidiferrobacterales</taxon>
        <taxon>Acidiferrobacteraceae</taxon>
        <taxon>Sulfurifustis</taxon>
    </lineage>
</organism>
<keyword evidence="1" id="KW-1133">Transmembrane helix</keyword>
<keyword evidence="4" id="KW-0436">Ligase</keyword>
<evidence type="ECO:0000259" key="2">
    <source>
        <dbReference type="Pfam" id="PF00501"/>
    </source>
</evidence>
<dbReference type="AlphaFoldDB" id="A0A1B4V8X9"/>
<dbReference type="InterPro" id="IPR042099">
    <property type="entry name" value="ANL_N_sf"/>
</dbReference>
<dbReference type="RefSeq" id="WP_096460456.1">
    <property type="nucleotide sequence ID" value="NZ_AP014936.1"/>
</dbReference>
<dbReference type="PANTHER" id="PTHR43767">
    <property type="entry name" value="LONG-CHAIN-FATTY-ACID--COA LIGASE"/>
    <property type="match status" value="1"/>
</dbReference>
<feature type="domain" description="AMP-dependent synthetase/ligase" evidence="2">
    <location>
        <begin position="7"/>
        <end position="374"/>
    </location>
</feature>
<dbReference type="Pfam" id="PF00501">
    <property type="entry name" value="AMP-binding"/>
    <property type="match status" value="1"/>
</dbReference>
<dbReference type="Gene3D" id="3.40.50.12780">
    <property type="entry name" value="N-terminal domain of ligase-like"/>
    <property type="match status" value="1"/>
</dbReference>
<dbReference type="OrthoDB" id="9803968at2"/>
<keyword evidence="1" id="KW-0472">Membrane</keyword>
<feature type="transmembrane region" description="Helical" evidence="1">
    <location>
        <begin position="61"/>
        <end position="81"/>
    </location>
</feature>
<protein>
    <submittedName>
        <fullName evidence="4">AMP-dependent synthetase and ligase</fullName>
    </submittedName>
</protein>
<dbReference type="InterPro" id="IPR000873">
    <property type="entry name" value="AMP-dep_synth/lig_dom"/>
</dbReference>